<evidence type="ECO:0000313" key="3">
    <source>
        <dbReference type="Proteomes" id="UP000218824"/>
    </source>
</evidence>
<gene>
    <name evidence="2" type="ORF">LEN_3489</name>
</gene>
<sequence>MEDKVVLGVHSQVSGQQDGSFNEFIDGHSWISVTRNGKTEYYGLWPDNHQDVQDNGSGTDIRVGMEKHATADASRYYELTAKQAQQLEAALKENVAWEYTNTCASWASETAERITGERIEATEFLSIETPRQLIESLRGLERTHPTTSAEPRPAAEPPAKSSSSYTASAPADQRPSYSDDAMFKRLRRDLPAEIDDGRVAYAAYKARQAGIREPDDVAIAIARDGNLYVGGKTPGYVAMVGAGEATPPEARLSQMFDAKVSPTPDAPAQDTAQRAAPSR</sequence>
<dbReference type="KEGG" id="lem:LEN_3489"/>
<proteinExistence type="predicted"/>
<name>A0AAU9AK45_LYSEN</name>
<dbReference type="AlphaFoldDB" id="A0AAU9AK45"/>
<dbReference type="Proteomes" id="UP000218824">
    <property type="component" value="Chromosome"/>
</dbReference>
<feature type="region of interest" description="Disordered" evidence="1">
    <location>
        <begin position="258"/>
        <end position="279"/>
    </location>
</feature>
<feature type="compositionally biased region" description="Low complexity" evidence="1">
    <location>
        <begin position="145"/>
        <end position="164"/>
    </location>
</feature>
<accession>A0AAU9AK45</accession>
<reference evidence="2 3" key="1">
    <citation type="journal article" date="2017" name="DNA Res.">
        <title>Complete genome sequence and expression profile of the commercial lytic enzyme producer Lysobacter enzymogenes M497-1.</title>
        <authorList>
            <person name="Takami H."/>
            <person name="Toyoda A."/>
            <person name="Uchiyama I."/>
            <person name="Itoh T."/>
            <person name="Takaki Y."/>
            <person name="Arai W."/>
            <person name="Nishi S."/>
            <person name="Kawai M."/>
            <person name="Shinya K."/>
            <person name="Ikeda H."/>
        </authorList>
    </citation>
    <scope>NUCLEOTIDE SEQUENCE [LARGE SCALE GENOMIC DNA]</scope>
    <source>
        <strain evidence="2 3">M497-1</strain>
    </source>
</reference>
<evidence type="ECO:0000313" key="2">
    <source>
        <dbReference type="EMBL" id="BAV98976.1"/>
    </source>
</evidence>
<feature type="region of interest" description="Disordered" evidence="1">
    <location>
        <begin position="142"/>
        <end position="179"/>
    </location>
</feature>
<protein>
    <submittedName>
        <fullName evidence="2">Uncharacterized protein</fullName>
    </submittedName>
</protein>
<evidence type="ECO:0000256" key="1">
    <source>
        <dbReference type="SAM" id="MobiDB-lite"/>
    </source>
</evidence>
<dbReference type="GeneID" id="83065299"/>
<organism evidence="2 3">
    <name type="scientific">Lysobacter enzymogenes</name>
    <dbReference type="NCBI Taxonomy" id="69"/>
    <lineage>
        <taxon>Bacteria</taxon>
        <taxon>Pseudomonadati</taxon>
        <taxon>Pseudomonadota</taxon>
        <taxon>Gammaproteobacteria</taxon>
        <taxon>Lysobacterales</taxon>
        <taxon>Lysobacteraceae</taxon>
        <taxon>Lysobacter</taxon>
    </lineage>
</organism>
<dbReference type="RefSeq" id="WP_096379311.1">
    <property type="nucleotide sequence ID" value="NZ_AP014940.1"/>
</dbReference>
<dbReference type="EMBL" id="AP014940">
    <property type="protein sequence ID" value="BAV98976.1"/>
    <property type="molecule type" value="Genomic_DNA"/>
</dbReference>